<evidence type="ECO:0000256" key="10">
    <source>
        <dbReference type="ARBA" id="ARBA00047624"/>
    </source>
</evidence>
<dbReference type="FunFam" id="3.40.50.300:FF:000020">
    <property type="entry name" value="Amino acid ABC transporter ATP-binding component"/>
    <property type="match status" value="1"/>
</dbReference>
<dbReference type="SMART" id="SM00382">
    <property type="entry name" value="AAA"/>
    <property type="match status" value="1"/>
</dbReference>
<reference evidence="12 13" key="1">
    <citation type="submission" date="2018-07" db="EMBL/GenBank/DDBJ databases">
        <title>Arthrobacter sp. nov., isolated from raw cow's milk with high bacterial count.</title>
        <authorList>
            <person name="Hahne J."/>
            <person name="Isele D."/>
            <person name="Lipski A."/>
        </authorList>
    </citation>
    <scope>NUCLEOTIDE SEQUENCE [LARGE SCALE GENOMIC DNA]</scope>
    <source>
        <strain evidence="12 13">JZ R-35</strain>
    </source>
</reference>
<gene>
    <name evidence="12" type="ORF">DWB68_04560</name>
</gene>
<evidence type="ECO:0000256" key="9">
    <source>
        <dbReference type="ARBA" id="ARBA00038850"/>
    </source>
</evidence>
<dbReference type="PROSITE" id="PS50893">
    <property type="entry name" value="ABC_TRANSPORTER_2"/>
    <property type="match status" value="1"/>
</dbReference>
<comment type="caution">
    <text evidence="12">The sequence shown here is derived from an EMBL/GenBank/DDBJ whole genome shotgun (WGS) entry which is preliminary data.</text>
</comment>
<protein>
    <recommendedName>
        <fullName evidence="9">ABC-type polar-amino-acid transporter</fullName>
        <ecNumber evidence="9">7.4.2.1</ecNumber>
    </recommendedName>
</protein>
<evidence type="ECO:0000256" key="7">
    <source>
        <dbReference type="ARBA" id="ARBA00022970"/>
    </source>
</evidence>
<keyword evidence="4" id="KW-1003">Cell membrane</keyword>
<evidence type="ECO:0000256" key="6">
    <source>
        <dbReference type="ARBA" id="ARBA00022840"/>
    </source>
</evidence>
<dbReference type="GO" id="GO:0015426">
    <property type="term" value="F:ATPase-coupled polar amino acid-transporter activity"/>
    <property type="evidence" value="ECO:0007669"/>
    <property type="project" value="UniProtKB-EC"/>
</dbReference>
<dbReference type="SUPFAM" id="SSF52540">
    <property type="entry name" value="P-loop containing nucleoside triphosphate hydrolases"/>
    <property type="match status" value="1"/>
</dbReference>
<comment type="similarity">
    <text evidence="2">Belongs to the ABC transporter superfamily.</text>
</comment>
<keyword evidence="7" id="KW-0029">Amino-acid transport</keyword>
<accession>A0A399JEQ5</accession>
<proteinExistence type="inferred from homology"/>
<evidence type="ECO:0000259" key="11">
    <source>
        <dbReference type="PROSITE" id="PS50893"/>
    </source>
</evidence>
<feature type="domain" description="ABC transporter" evidence="11">
    <location>
        <begin position="24"/>
        <end position="268"/>
    </location>
</feature>
<evidence type="ECO:0000256" key="5">
    <source>
        <dbReference type="ARBA" id="ARBA00022741"/>
    </source>
</evidence>
<dbReference type="InterPro" id="IPR050086">
    <property type="entry name" value="MetN_ABC_transporter-like"/>
</dbReference>
<keyword evidence="13" id="KW-1185">Reference proteome</keyword>
<keyword evidence="5" id="KW-0547">Nucleotide-binding</keyword>
<evidence type="ECO:0000256" key="1">
    <source>
        <dbReference type="ARBA" id="ARBA00004202"/>
    </source>
</evidence>
<evidence type="ECO:0000256" key="8">
    <source>
        <dbReference type="ARBA" id="ARBA00023136"/>
    </source>
</evidence>
<evidence type="ECO:0000256" key="2">
    <source>
        <dbReference type="ARBA" id="ARBA00005417"/>
    </source>
</evidence>
<organism evidence="12 13">
    <name type="scientific">Galactobacter valiniphilus</name>
    <dbReference type="NCBI Taxonomy" id="2676122"/>
    <lineage>
        <taxon>Bacteria</taxon>
        <taxon>Bacillati</taxon>
        <taxon>Actinomycetota</taxon>
        <taxon>Actinomycetes</taxon>
        <taxon>Micrococcales</taxon>
        <taxon>Micrococcaceae</taxon>
        <taxon>Galactobacter</taxon>
    </lineage>
</organism>
<dbReference type="InterPro" id="IPR003593">
    <property type="entry name" value="AAA+_ATPase"/>
</dbReference>
<evidence type="ECO:0000313" key="12">
    <source>
        <dbReference type="EMBL" id="RII43057.1"/>
    </source>
</evidence>
<evidence type="ECO:0000256" key="3">
    <source>
        <dbReference type="ARBA" id="ARBA00022448"/>
    </source>
</evidence>
<dbReference type="GO" id="GO:0016887">
    <property type="term" value="F:ATP hydrolysis activity"/>
    <property type="evidence" value="ECO:0007669"/>
    <property type="project" value="InterPro"/>
</dbReference>
<dbReference type="AlphaFoldDB" id="A0A399JEQ5"/>
<dbReference type="PIRSF" id="PIRSF039085">
    <property type="entry name" value="ABC_ATPase_HisP"/>
    <property type="match status" value="1"/>
</dbReference>
<dbReference type="CDD" id="cd03262">
    <property type="entry name" value="ABC_HisP_GlnQ"/>
    <property type="match status" value="1"/>
</dbReference>
<evidence type="ECO:0000313" key="13">
    <source>
        <dbReference type="Proteomes" id="UP000265419"/>
    </source>
</evidence>
<keyword evidence="8" id="KW-0472">Membrane</keyword>
<dbReference type="PANTHER" id="PTHR43166:SF9">
    <property type="entry name" value="GLUTAMATE_ASPARTATE IMPORT ATP-BINDING PROTEIN GLTL"/>
    <property type="match status" value="1"/>
</dbReference>
<dbReference type="Gene3D" id="3.40.50.300">
    <property type="entry name" value="P-loop containing nucleotide triphosphate hydrolases"/>
    <property type="match status" value="1"/>
</dbReference>
<dbReference type="Pfam" id="PF00005">
    <property type="entry name" value="ABC_tran"/>
    <property type="match status" value="1"/>
</dbReference>
<comment type="subcellular location">
    <subcellularLocation>
        <location evidence="1">Cell membrane</location>
        <topology evidence="1">Peripheral membrane protein</topology>
    </subcellularLocation>
</comment>
<dbReference type="InterPro" id="IPR017871">
    <property type="entry name" value="ABC_transporter-like_CS"/>
</dbReference>
<dbReference type="PANTHER" id="PTHR43166">
    <property type="entry name" value="AMINO ACID IMPORT ATP-BINDING PROTEIN"/>
    <property type="match status" value="1"/>
</dbReference>
<name>A0A399JEQ5_9MICC</name>
<dbReference type="GO" id="GO:0005886">
    <property type="term" value="C:plasma membrane"/>
    <property type="evidence" value="ECO:0007669"/>
    <property type="project" value="UniProtKB-SubCell"/>
</dbReference>
<dbReference type="EC" id="7.4.2.1" evidence="9"/>
<dbReference type="InterPro" id="IPR030679">
    <property type="entry name" value="ABC_ATPase_HisP-typ"/>
</dbReference>
<dbReference type="EMBL" id="QQXK01000006">
    <property type="protein sequence ID" value="RII43057.1"/>
    <property type="molecule type" value="Genomic_DNA"/>
</dbReference>
<keyword evidence="3" id="KW-0813">Transport</keyword>
<comment type="catalytic activity">
    <reaction evidence="10">
        <text>a polar amino acid(out) + ATP + H2O = a polar amino acid(in) + ADP + phosphate + H(+)</text>
        <dbReference type="Rhea" id="RHEA:14673"/>
        <dbReference type="ChEBI" id="CHEBI:15377"/>
        <dbReference type="ChEBI" id="CHEBI:15378"/>
        <dbReference type="ChEBI" id="CHEBI:30616"/>
        <dbReference type="ChEBI" id="CHEBI:43474"/>
        <dbReference type="ChEBI" id="CHEBI:62031"/>
        <dbReference type="ChEBI" id="CHEBI:456216"/>
        <dbReference type="EC" id="7.4.2.1"/>
    </reaction>
    <physiologicalReaction direction="left-to-right" evidence="10">
        <dbReference type="Rhea" id="RHEA:14674"/>
    </physiologicalReaction>
</comment>
<keyword evidence="6 12" id="KW-0067">ATP-binding</keyword>
<dbReference type="InterPro" id="IPR003439">
    <property type="entry name" value="ABC_transporter-like_ATP-bd"/>
</dbReference>
<sequence>MSAPVLQPRSSAPAGAGRGTGAEVVIDAVSKSYSGTQVLNDVSLTVAAGEVVTLIGPSGSGKSTLLRTVNHLETVDSGSVTVGGEYIGYALRGGALHELPEREVLRRRTKVGLVFQHFNLFPHLTAVENIAIAPVSLKRLSQAEATERARALLARVGLEGHGDKFPRQLSGGQQQRVAIARALALEPEVLLFDEPTSALDPELVGEVLEVIREVAGDGTTLLIVTHEIGFAREVSDRIVFLDGGEIVEQGTPEQILSHPTQQRTRDFVSRVL</sequence>
<dbReference type="GO" id="GO:0005524">
    <property type="term" value="F:ATP binding"/>
    <property type="evidence" value="ECO:0007669"/>
    <property type="project" value="UniProtKB-KW"/>
</dbReference>
<dbReference type="RefSeq" id="WP_119423962.1">
    <property type="nucleotide sequence ID" value="NZ_JBHOFJ010000001.1"/>
</dbReference>
<evidence type="ECO:0000256" key="4">
    <source>
        <dbReference type="ARBA" id="ARBA00022475"/>
    </source>
</evidence>
<dbReference type="InterPro" id="IPR027417">
    <property type="entry name" value="P-loop_NTPase"/>
</dbReference>
<dbReference type="PROSITE" id="PS00211">
    <property type="entry name" value="ABC_TRANSPORTER_1"/>
    <property type="match status" value="1"/>
</dbReference>
<dbReference type="Proteomes" id="UP000265419">
    <property type="component" value="Unassembled WGS sequence"/>
</dbReference>